<dbReference type="Pfam" id="PF14322">
    <property type="entry name" value="SusD-like_3"/>
    <property type="match status" value="1"/>
</dbReference>
<dbReference type="RefSeq" id="WP_131553126.1">
    <property type="nucleotide sequence ID" value="NZ_SJSK01000002.1"/>
</dbReference>
<dbReference type="AlphaFoldDB" id="A0A4R0MY32"/>
<evidence type="ECO:0000313" key="2">
    <source>
        <dbReference type="EMBL" id="TCC92185.1"/>
    </source>
</evidence>
<comment type="caution">
    <text evidence="2">The sequence shown here is derived from an EMBL/GenBank/DDBJ whole genome shotgun (WGS) entry which is preliminary data.</text>
</comment>
<dbReference type="Proteomes" id="UP000292884">
    <property type="component" value="Unassembled WGS sequence"/>
</dbReference>
<gene>
    <name evidence="2" type="ORF">EZ428_10680</name>
</gene>
<feature type="domain" description="SusD-like N-terminal" evidence="1">
    <location>
        <begin position="24"/>
        <end position="211"/>
    </location>
</feature>
<evidence type="ECO:0000313" key="3">
    <source>
        <dbReference type="Proteomes" id="UP000292884"/>
    </source>
</evidence>
<dbReference type="PROSITE" id="PS51257">
    <property type="entry name" value="PROKAR_LIPOPROTEIN"/>
    <property type="match status" value="1"/>
</dbReference>
<accession>A0A4R0MY32</accession>
<dbReference type="OrthoDB" id="1097962at2"/>
<dbReference type="InterPro" id="IPR011990">
    <property type="entry name" value="TPR-like_helical_dom_sf"/>
</dbReference>
<dbReference type="InterPro" id="IPR033985">
    <property type="entry name" value="SusD-like_N"/>
</dbReference>
<name>A0A4R0MY32_9SPHI</name>
<dbReference type="Gene3D" id="1.25.40.390">
    <property type="match status" value="1"/>
</dbReference>
<evidence type="ECO:0000259" key="1">
    <source>
        <dbReference type="Pfam" id="PF14322"/>
    </source>
</evidence>
<protein>
    <recommendedName>
        <fullName evidence="1">SusD-like N-terminal domain-containing protein</fullName>
    </recommendedName>
</protein>
<keyword evidence="3" id="KW-1185">Reference proteome</keyword>
<dbReference type="EMBL" id="SJSK01000002">
    <property type="protein sequence ID" value="TCC92185.1"/>
    <property type="molecule type" value="Genomic_DNA"/>
</dbReference>
<reference evidence="2 3" key="1">
    <citation type="submission" date="2019-02" db="EMBL/GenBank/DDBJ databases">
        <title>Pedobacter sp. RP-1-13 sp. nov., isolated from Arctic soil.</title>
        <authorList>
            <person name="Dahal R.H."/>
        </authorList>
    </citation>
    <scope>NUCLEOTIDE SEQUENCE [LARGE SCALE GENOMIC DNA]</scope>
    <source>
        <strain evidence="2 3">RP-1-13</strain>
    </source>
</reference>
<organism evidence="2 3">
    <name type="scientific">Pedobacter frigiditerrae</name>
    <dbReference type="NCBI Taxonomy" id="2530452"/>
    <lineage>
        <taxon>Bacteria</taxon>
        <taxon>Pseudomonadati</taxon>
        <taxon>Bacteroidota</taxon>
        <taxon>Sphingobacteriia</taxon>
        <taxon>Sphingobacteriales</taxon>
        <taxon>Sphingobacteriaceae</taxon>
        <taxon>Pedobacter</taxon>
    </lineage>
</organism>
<proteinExistence type="predicted"/>
<sequence>MKKNFIKIVAFVALTITVFTSCKKFLDVQPEDKVLETQLFSTKLGVQSVLNGLYINLAKNELYGDQMSLSTIEILAQRYNIPSTHSLTKMATYVYNESPTNTRLESIWTAAYANILNINAFLENIEKYKGAVDPSTEAIFKGEALAMRAYLHFDLLRLYGPRYSTVDSTKQSLPYYEGSKSSINPLLPANEYMVKVLKDLSDAENLLQADPIITGGVNTASATDVADFLKSNRNLRFNYYAVKGLQARVYLYRGNKIGASQAAKVVIAAVDKFKWTTTANALNEKVNPDRTFSTEMIFGVMNTQLYTRYTAIFDPSVADASILAPLPARLATVYESNDNDYRYNLNWQIPSTGVKSYRTFYKYADVVDKTKTFRFTIPLLKISEMYYIAAETEPVAADGINYLNVVRLNRNLINLLPTAVINTELQKEYQKEFFGEGQLFFYYKRRNITSVGNGSSTANIIINYAVPLPLSESQYR</sequence>
<dbReference type="SUPFAM" id="SSF48452">
    <property type="entry name" value="TPR-like"/>
    <property type="match status" value="1"/>
</dbReference>